<evidence type="ECO:0000256" key="2">
    <source>
        <dbReference type="ARBA" id="ARBA00023015"/>
    </source>
</evidence>
<feature type="compositionally biased region" description="Basic and acidic residues" evidence="8">
    <location>
        <begin position="298"/>
        <end position="307"/>
    </location>
</feature>
<evidence type="ECO:0000256" key="3">
    <source>
        <dbReference type="ARBA" id="ARBA00023125"/>
    </source>
</evidence>
<keyword evidence="2" id="KW-0805">Transcription regulation</keyword>
<feature type="region of interest" description="Disordered" evidence="8">
    <location>
        <begin position="1"/>
        <end position="51"/>
    </location>
</feature>
<keyword evidence="5" id="KW-0804">Transcription</keyword>
<evidence type="ECO:0000256" key="8">
    <source>
        <dbReference type="SAM" id="MobiDB-lite"/>
    </source>
</evidence>
<evidence type="ECO:0000259" key="9">
    <source>
        <dbReference type="PROSITE" id="PS51818"/>
    </source>
</evidence>
<feature type="region of interest" description="Disordered" evidence="8">
    <location>
        <begin position="68"/>
        <end position="98"/>
    </location>
</feature>
<protein>
    <recommendedName>
        <fullName evidence="9">Prospero domain-containing protein</fullName>
    </recommendedName>
</protein>
<evidence type="ECO:0000313" key="10">
    <source>
        <dbReference type="EMBL" id="KAK2193237.1"/>
    </source>
</evidence>
<evidence type="ECO:0000256" key="4">
    <source>
        <dbReference type="ARBA" id="ARBA00023155"/>
    </source>
</evidence>
<evidence type="ECO:0000256" key="7">
    <source>
        <dbReference type="SAM" id="Coils"/>
    </source>
</evidence>
<dbReference type="InterPro" id="IPR009057">
    <property type="entry name" value="Homeodomain-like_sf"/>
</dbReference>
<feature type="coiled-coil region" evidence="7">
    <location>
        <begin position="307"/>
        <end position="334"/>
    </location>
</feature>
<dbReference type="InterPro" id="IPR023082">
    <property type="entry name" value="Homeo_prospero_dom"/>
</dbReference>
<dbReference type="Gene3D" id="1.10.10.500">
    <property type="entry name" value="Homeo-prospero domain"/>
    <property type="match status" value="1"/>
</dbReference>
<dbReference type="InterPro" id="IPR039350">
    <property type="entry name" value="Prospero_homeodomain"/>
</dbReference>
<feature type="region of interest" description="Disordered" evidence="8">
    <location>
        <begin position="568"/>
        <end position="611"/>
    </location>
</feature>
<evidence type="ECO:0000313" key="11">
    <source>
        <dbReference type="Proteomes" id="UP001209878"/>
    </source>
</evidence>
<evidence type="ECO:0000256" key="5">
    <source>
        <dbReference type="ARBA" id="ARBA00023163"/>
    </source>
</evidence>
<dbReference type="SUPFAM" id="SSF46689">
    <property type="entry name" value="Homeodomain-like"/>
    <property type="match status" value="1"/>
</dbReference>
<keyword evidence="3" id="KW-0238">DNA-binding</keyword>
<dbReference type="PROSITE" id="PS51818">
    <property type="entry name" value="HOMEO_PROSPERO"/>
    <property type="match status" value="1"/>
</dbReference>
<comment type="caution">
    <text evidence="10">The sequence shown here is derived from an EMBL/GenBank/DDBJ whole genome shotgun (WGS) entry which is preliminary data.</text>
</comment>
<comment type="subcellular location">
    <subcellularLocation>
        <location evidence="1">Nucleus</location>
    </subcellularLocation>
</comment>
<dbReference type="InterPro" id="IPR037131">
    <property type="entry name" value="Homeo_prospero_dom_sf"/>
</dbReference>
<reference evidence="10" key="1">
    <citation type="journal article" date="2023" name="Mol. Biol. Evol.">
        <title>Third-Generation Sequencing Reveals the Adaptive Role of the Epigenome in Three Deep-Sea Polychaetes.</title>
        <authorList>
            <person name="Perez M."/>
            <person name="Aroh O."/>
            <person name="Sun Y."/>
            <person name="Lan Y."/>
            <person name="Juniper S.K."/>
            <person name="Young C.R."/>
            <person name="Angers B."/>
            <person name="Qian P.Y."/>
        </authorList>
    </citation>
    <scope>NUCLEOTIDE SEQUENCE</scope>
    <source>
        <strain evidence="10">R07B-5</strain>
    </source>
</reference>
<feature type="domain" description="Prospero" evidence="9">
    <location>
        <begin position="709"/>
        <end position="760"/>
    </location>
</feature>
<feature type="compositionally biased region" description="Polar residues" evidence="8">
    <location>
        <begin position="188"/>
        <end position="203"/>
    </location>
</feature>
<keyword evidence="4" id="KW-0371">Homeobox</keyword>
<dbReference type="EMBL" id="JAODUO010000015">
    <property type="protein sequence ID" value="KAK2193237.1"/>
    <property type="molecule type" value="Genomic_DNA"/>
</dbReference>
<keyword evidence="7" id="KW-0175">Coiled coil</keyword>
<dbReference type="GO" id="GO:0007399">
    <property type="term" value="P:nervous system development"/>
    <property type="evidence" value="ECO:0007669"/>
    <property type="project" value="UniProtKB-ARBA"/>
</dbReference>
<name>A0AAD9PEB4_RIDPI</name>
<feature type="compositionally biased region" description="Polar residues" evidence="8">
    <location>
        <begin position="71"/>
        <end position="80"/>
    </location>
</feature>
<keyword evidence="6" id="KW-0539">Nucleus</keyword>
<dbReference type="PANTHER" id="PTHR12198:SF0">
    <property type="entry name" value="HOMEOBOX PROTEIN PROSPERO"/>
    <property type="match status" value="1"/>
</dbReference>
<gene>
    <name evidence="10" type="ORF">NP493_16g04041</name>
</gene>
<accession>A0AAD9PEB4</accession>
<evidence type="ECO:0000256" key="1">
    <source>
        <dbReference type="ARBA" id="ARBA00004123"/>
    </source>
</evidence>
<dbReference type="AlphaFoldDB" id="A0AAD9PEB4"/>
<dbReference type="GO" id="GO:0048468">
    <property type="term" value="P:cell development"/>
    <property type="evidence" value="ECO:0007669"/>
    <property type="project" value="UniProtKB-ARBA"/>
</dbReference>
<evidence type="ECO:0000256" key="6">
    <source>
        <dbReference type="ARBA" id="ARBA00023242"/>
    </source>
</evidence>
<proteinExistence type="predicted"/>
<keyword evidence="11" id="KW-1185">Reference proteome</keyword>
<feature type="region of interest" description="Disordered" evidence="8">
    <location>
        <begin position="171"/>
        <end position="307"/>
    </location>
</feature>
<dbReference type="Pfam" id="PF05044">
    <property type="entry name" value="HPD"/>
    <property type="match status" value="1"/>
</dbReference>
<dbReference type="PANTHER" id="PTHR12198">
    <property type="entry name" value="HOMEOBOX PROTEIN PROSPERO/PROX-1/CEH-26"/>
    <property type="match status" value="1"/>
</dbReference>
<organism evidence="10 11">
    <name type="scientific">Ridgeia piscesae</name>
    <name type="common">Tubeworm</name>
    <dbReference type="NCBI Taxonomy" id="27915"/>
    <lineage>
        <taxon>Eukaryota</taxon>
        <taxon>Metazoa</taxon>
        <taxon>Spiralia</taxon>
        <taxon>Lophotrochozoa</taxon>
        <taxon>Annelida</taxon>
        <taxon>Polychaeta</taxon>
        <taxon>Sedentaria</taxon>
        <taxon>Canalipalpata</taxon>
        <taxon>Sabellida</taxon>
        <taxon>Siboglinidae</taxon>
        <taxon>Ridgeia</taxon>
    </lineage>
</organism>
<dbReference type="GO" id="GO:0000978">
    <property type="term" value="F:RNA polymerase II cis-regulatory region sequence-specific DNA binding"/>
    <property type="evidence" value="ECO:0007669"/>
    <property type="project" value="TreeGrafter"/>
</dbReference>
<sequence>MSSSSNLEGGLALSYKPPPIDSETSGKSDALSRGAAPVESKPRSESPLELGSLYKVANLLKDRWIDKSETDPQLNGSNDNDLYHAGGDENAPTGKNAFISGHFSAMSRRLSEQPMNGLPTEHDLFPREGSHMLRGILQRNENEEAGTPASGECVDTADSGVFAQMLQNDRERPGLARNGGYEVDTADSDSLYSGTPNEMSSVEETSDQEPALADATSYSSKVMGWNDDTAKHDDGQTGDSTGDSAEAKRARVENIISSMRPGSPPCKMTDGNHPPSPGRRPKRKQYTPQQHDANGDEPCSKQRRQEKSLLQQQLRFMQEQLTKMQTKYAELFDDETVDLFADKPFDGSGPEKDDSKFDDQNKIGVLSAAIEQMTDATDFVRRASRLEETSTKPQTLAIRAGTPSDLRGFAKILKAEITRSVGTLVDSIVAKFVEEQKKSDSRFKDMPRLPCFDKNAVLNNNNNNNYVASHLAKSAVMSRDGPRHSTPKPTRTKVTDKMLNPFFDDHAKSFADLAKMHPHFFAPPPFYSNQMAAAAAAAAAAAMQPVYGKEPEQTEALSLVVSTPKKKRTKVTDTRLSPRAARALLQDPSAPSSRADLGRPFPQSATPPHERYPVPSLLPMSLPTSVAIPNPSLQHSDVLAMYSHGGDQRTFGDSLHQMTSHSPSTADHGSPNMAHTPDMSLHAPLFKTCDMYDHSPLEGGHNCDNIGLTSTLTPMHLRKAKLMFFYVRYPSSSILKMYFPDVKFNKNNTAQLIKWFSNFRSVQSTRLSPTSCVHVAGWRVRSGTLRGSGVRVGRVLSVPGRRN</sequence>
<dbReference type="GO" id="GO:0005634">
    <property type="term" value="C:nucleus"/>
    <property type="evidence" value="ECO:0007669"/>
    <property type="project" value="UniProtKB-SubCell"/>
</dbReference>
<dbReference type="GO" id="GO:0000981">
    <property type="term" value="F:DNA-binding transcription factor activity, RNA polymerase II-specific"/>
    <property type="evidence" value="ECO:0007669"/>
    <property type="project" value="TreeGrafter"/>
</dbReference>
<dbReference type="Proteomes" id="UP001209878">
    <property type="component" value="Unassembled WGS sequence"/>
</dbReference>